<dbReference type="Proteomes" id="UP000015105">
    <property type="component" value="Chromosome 3D"/>
</dbReference>
<reference evidence="2" key="5">
    <citation type="journal article" date="2021" name="G3 (Bethesda)">
        <title>Aegilops tauschii genome assembly Aet v5.0 features greater sequence contiguity and improved annotation.</title>
        <authorList>
            <person name="Wang L."/>
            <person name="Zhu T."/>
            <person name="Rodriguez J.C."/>
            <person name="Deal K.R."/>
            <person name="Dubcovsky J."/>
            <person name="McGuire P.E."/>
            <person name="Lux T."/>
            <person name="Spannagl M."/>
            <person name="Mayer K.F.X."/>
            <person name="Baldrich P."/>
            <person name="Meyers B.C."/>
            <person name="Huo N."/>
            <person name="Gu Y.Q."/>
            <person name="Zhou H."/>
            <person name="Devos K.M."/>
            <person name="Bennetzen J.L."/>
            <person name="Unver T."/>
            <person name="Budak H."/>
            <person name="Gulick P.J."/>
            <person name="Galiba G."/>
            <person name="Kalapos B."/>
            <person name="Nelson D.R."/>
            <person name="Li P."/>
            <person name="You F.M."/>
            <person name="Luo M.C."/>
            <person name="Dvorak J."/>
        </authorList>
    </citation>
    <scope>NUCLEOTIDE SEQUENCE [LARGE SCALE GENOMIC DNA]</scope>
    <source>
        <strain evidence="2">cv. AL8/78</strain>
    </source>
</reference>
<dbReference type="STRING" id="200361.A0A453GF04"/>
<reference evidence="2" key="3">
    <citation type="journal article" date="2017" name="Nature">
        <title>Genome sequence of the progenitor of the wheat D genome Aegilops tauschii.</title>
        <authorList>
            <person name="Luo M.C."/>
            <person name="Gu Y.Q."/>
            <person name="Puiu D."/>
            <person name="Wang H."/>
            <person name="Twardziok S.O."/>
            <person name="Deal K.R."/>
            <person name="Huo N."/>
            <person name="Zhu T."/>
            <person name="Wang L."/>
            <person name="Wang Y."/>
            <person name="McGuire P.E."/>
            <person name="Liu S."/>
            <person name="Long H."/>
            <person name="Ramasamy R.K."/>
            <person name="Rodriguez J.C."/>
            <person name="Van S.L."/>
            <person name="Yuan L."/>
            <person name="Wang Z."/>
            <person name="Xia Z."/>
            <person name="Xiao L."/>
            <person name="Anderson O.D."/>
            <person name="Ouyang S."/>
            <person name="Liang Y."/>
            <person name="Zimin A.V."/>
            <person name="Pertea G."/>
            <person name="Qi P."/>
            <person name="Bennetzen J.L."/>
            <person name="Dai X."/>
            <person name="Dawson M.W."/>
            <person name="Muller H.G."/>
            <person name="Kugler K."/>
            <person name="Rivarola-Duarte L."/>
            <person name="Spannagl M."/>
            <person name="Mayer K.F.X."/>
            <person name="Lu F.H."/>
            <person name="Bevan M.W."/>
            <person name="Leroy P."/>
            <person name="Li P."/>
            <person name="You F.M."/>
            <person name="Sun Q."/>
            <person name="Liu Z."/>
            <person name="Lyons E."/>
            <person name="Wicker T."/>
            <person name="Salzberg S.L."/>
            <person name="Devos K.M."/>
            <person name="Dvorak J."/>
        </authorList>
    </citation>
    <scope>NUCLEOTIDE SEQUENCE [LARGE SCALE GENOMIC DNA]</scope>
    <source>
        <strain evidence="2">cv. AL8/78</strain>
    </source>
</reference>
<name>A0A453GF04_AEGTS</name>
<reference evidence="3" key="1">
    <citation type="journal article" date="2014" name="Science">
        <title>Ancient hybridizations among the ancestral genomes of bread wheat.</title>
        <authorList>
            <consortium name="International Wheat Genome Sequencing Consortium,"/>
            <person name="Marcussen T."/>
            <person name="Sandve S.R."/>
            <person name="Heier L."/>
            <person name="Spannagl M."/>
            <person name="Pfeifer M."/>
            <person name="Jakobsen K.S."/>
            <person name="Wulff B.B."/>
            <person name="Steuernagel B."/>
            <person name="Mayer K.F."/>
            <person name="Olsen O.A."/>
        </authorList>
    </citation>
    <scope>NUCLEOTIDE SEQUENCE [LARGE SCALE GENOMIC DNA]</scope>
    <source>
        <strain evidence="3">cv. AL8/78</strain>
    </source>
</reference>
<protein>
    <submittedName>
        <fullName evidence="2">Uncharacterized protein</fullName>
    </submittedName>
</protein>
<evidence type="ECO:0000313" key="3">
    <source>
        <dbReference type="Proteomes" id="UP000015105"/>
    </source>
</evidence>
<feature type="compositionally biased region" description="Basic and acidic residues" evidence="1">
    <location>
        <begin position="1"/>
        <end position="20"/>
    </location>
</feature>
<dbReference type="EnsemblPlants" id="AET3Gv20986700.1">
    <property type="protein sequence ID" value="AET3Gv20986700.1"/>
    <property type="gene ID" value="AET3Gv20986700"/>
</dbReference>
<accession>A0A453GF04</accession>
<dbReference type="EnsemblPlants" id="AET3Gv20986700.2">
    <property type="protein sequence ID" value="AET3Gv20986700.2"/>
    <property type="gene ID" value="AET3Gv20986700"/>
</dbReference>
<sequence length="160" mass="17875">RKGETDARRKREEISIDRLRRYTSTPSRTTSAPPRPAAKTSAASSPPTPTTSSLSNSQPVRPKEPLRRRRGRQRRLRRPLLRRPARPRVPHLQPLRWVPESDQGDGEQQGDDHALLHLRQGVIVAADSRASMGGYTSLIPTCGTMACGAADCQFWHRNLG</sequence>
<evidence type="ECO:0000313" key="2">
    <source>
        <dbReference type="EnsemblPlants" id="AET3Gv20986700.2"/>
    </source>
</evidence>
<feature type="compositionally biased region" description="Low complexity" evidence="1">
    <location>
        <begin position="23"/>
        <end position="53"/>
    </location>
</feature>
<reference evidence="3" key="2">
    <citation type="journal article" date="2017" name="Nat. Plants">
        <title>The Aegilops tauschii genome reveals multiple impacts of transposons.</title>
        <authorList>
            <person name="Zhao G."/>
            <person name="Zou C."/>
            <person name="Li K."/>
            <person name="Wang K."/>
            <person name="Li T."/>
            <person name="Gao L."/>
            <person name="Zhang X."/>
            <person name="Wang H."/>
            <person name="Yang Z."/>
            <person name="Liu X."/>
            <person name="Jiang W."/>
            <person name="Mao L."/>
            <person name="Kong X."/>
            <person name="Jiao Y."/>
            <person name="Jia J."/>
        </authorList>
    </citation>
    <scope>NUCLEOTIDE SEQUENCE [LARGE SCALE GENOMIC DNA]</scope>
    <source>
        <strain evidence="3">cv. AL8/78</strain>
    </source>
</reference>
<reference evidence="2" key="4">
    <citation type="submission" date="2019-03" db="UniProtKB">
        <authorList>
            <consortium name="EnsemblPlants"/>
        </authorList>
    </citation>
    <scope>IDENTIFICATION</scope>
</reference>
<dbReference type="AlphaFoldDB" id="A0A453GF04"/>
<proteinExistence type="predicted"/>
<feature type="region of interest" description="Disordered" evidence="1">
    <location>
        <begin position="1"/>
        <end position="110"/>
    </location>
</feature>
<dbReference type="Gramene" id="AET3Gv20986700.1">
    <property type="protein sequence ID" value="AET3Gv20986700.1"/>
    <property type="gene ID" value="AET3Gv20986700"/>
</dbReference>
<keyword evidence="3" id="KW-1185">Reference proteome</keyword>
<dbReference type="Gramene" id="AET3Gv20986700.2">
    <property type="protein sequence ID" value="AET3Gv20986700.2"/>
    <property type="gene ID" value="AET3Gv20986700"/>
</dbReference>
<feature type="compositionally biased region" description="Basic residues" evidence="1">
    <location>
        <begin position="66"/>
        <end position="89"/>
    </location>
</feature>
<evidence type="ECO:0000256" key="1">
    <source>
        <dbReference type="SAM" id="MobiDB-lite"/>
    </source>
</evidence>
<organism evidence="2 3">
    <name type="scientific">Aegilops tauschii subsp. strangulata</name>
    <name type="common">Goatgrass</name>
    <dbReference type="NCBI Taxonomy" id="200361"/>
    <lineage>
        <taxon>Eukaryota</taxon>
        <taxon>Viridiplantae</taxon>
        <taxon>Streptophyta</taxon>
        <taxon>Embryophyta</taxon>
        <taxon>Tracheophyta</taxon>
        <taxon>Spermatophyta</taxon>
        <taxon>Magnoliopsida</taxon>
        <taxon>Liliopsida</taxon>
        <taxon>Poales</taxon>
        <taxon>Poaceae</taxon>
        <taxon>BOP clade</taxon>
        <taxon>Pooideae</taxon>
        <taxon>Triticodae</taxon>
        <taxon>Triticeae</taxon>
        <taxon>Triticinae</taxon>
        <taxon>Aegilops</taxon>
    </lineage>
</organism>